<dbReference type="EMBL" id="VDFR01000135">
    <property type="protein sequence ID" value="TNC36502.1"/>
    <property type="molecule type" value="Genomic_DNA"/>
</dbReference>
<dbReference type="SUPFAM" id="SSF55144">
    <property type="entry name" value="LigT-like"/>
    <property type="match status" value="1"/>
</dbReference>
<comment type="caution">
    <text evidence="2">The sequence shown here is derived from an EMBL/GenBank/DDBJ whole genome shotgun (WGS) entry which is preliminary data.</text>
</comment>
<dbReference type="InterPro" id="IPR050580">
    <property type="entry name" value="2H_phosphoesterase_YjcG-like"/>
</dbReference>
<protein>
    <submittedName>
        <fullName evidence="2">2'-5' RNA ligase family protein</fullName>
    </submittedName>
</protein>
<proteinExistence type="predicted"/>
<dbReference type="OrthoDB" id="358773at2"/>
<accession>A0A5C4MPA2</accession>
<dbReference type="RefSeq" id="WP_139086255.1">
    <property type="nucleotide sequence ID" value="NZ_VDFR01000071.1"/>
</dbReference>
<dbReference type="InterPro" id="IPR009097">
    <property type="entry name" value="Cyclic_Pdiesterase"/>
</dbReference>
<dbReference type="EMBL" id="VDFR01000071">
    <property type="protein sequence ID" value="TNC44974.1"/>
    <property type="molecule type" value="Genomic_DNA"/>
</dbReference>
<dbReference type="Pfam" id="PF13563">
    <property type="entry name" value="2_5_RNA_ligase2"/>
    <property type="match status" value="1"/>
</dbReference>
<gene>
    <name evidence="2" type="ORF">FHE65_16265</name>
    <name evidence="1" type="ORF">FHE65_26005</name>
</gene>
<sequence>MPTIGVAIPVPEPWGSELREHRADFGDPQAALVPSHVTLLPPMEVPDHALEQIYDKLAVDATNVEPFLMRLRGTGTFRPVSPVVFVTVSEGISSTEQLAKHVRDGLLEGELEFPYHPHVTVAHRLADDALDRAYEELADFACEFEVRAFAVYLHDDEAGWVPFREFQLG</sequence>
<dbReference type="GO" id="GO:0016874">
    <property type="term" value="F:ligase activity"/>
    <property type="evidence" value="ECO:0007669"/>
    <property type="project" value="UniProtKB-KW"/>
</dbReference>
<evidence type="ECO:0000313" key="1">
    <source>
        <dbReference type="EMBL" id="TNC36502.1"/>
    </source>
</evidence>
<evidence type="ECO:0000313" key="2">
    <source>
        <dbReference type="EMBL" id="TNC44974.1"/>
    </source>
</evidence>
<name>A0A5C4MPA2_9ACTN</name>
<dbReference type="PANTHER" id="PTHR40037">
    <property type="entry name" value="PHOSPHOESTERASE YJCG-RELATED"/>
    <property type="match status" value="1"/>
</dbReference>
<organism evidence="2 3">
    <name type="scientific">Mumia zhuanghuii</name>
    <dbReference type="NCBI Taxonomy" id="2585211"/>
    <lineage>
        <taxon>Bacteria</taxon>
        <taxon>Bacillati</taxon>
        <taxon>Actinomycetota</taxon>
        <taxon>Actinomycetes</taxon>
        <taxon>Propionibacteriales</taxon>
        <taxon>Nocardioidaceae</taxon>
        <taxon>Mumia</taxon>
    </lineage>
</organism>
<reference evidence="2 3" key="1">
    <citation type="submission" date="2019-05" db="EMBL/GenBank/DDBJ databases">
        <title>Mumia sp. nov., isolated from the intestinal contents of plateau pika (Ochotona curzoniae) in the Qinghai-Tibet plateau of China.</title>
        <authorList>
            <person name="Tian Z."/>
        </authorList>
    </citation>
    <scope>NUCLEOTIDE SEQUENCE [LARGE SCALE GENOMIC DNA]</scope>
    <source>
        <strain evidence="3">527</strain>
        <strain evidence="2">Z527</strain>
    </source>
</reference>
<dbReference type="PANTHER" id="PTHR40037:SF1">
    <property type="entry name" value="PHOSPHOESTERASE SAOUHSC_00951-RELATED"/>
    <property type="match status" value="1"/>
</dbReference>
<dbReference type="Proteomes" id="UP000306740">
    <property type="component" value="Unassembled WGS sequence"/>
</dbReference>
<evidence type="ECO:0000313" key="3">
    <source>
        <dbReference type="Proteomes" id="UP000306740"/>
    </source>
</evidence>
<dbReference type="AlphaFoldDB" id="A0A5C4MPA2"/>
<keyword evidence="2" id="KW-0436">Ligase</keyword>
<dbReference type="Gene3D" id="3.90.1140.10">
    <property type="entry name" value="Cyclic phosphodiesterase"/>
    <property type="match status" value="1"/>
</dbReference>